<sequence length="279" mass="30102">MLASYARALLPKRPASTGVVPQRELVVPAAPQDPTRIARYAELCGFPPEPATLPATYPHLLAFPHALALLTRRDFPFPALGLVHLANRIERSRPIGADAPLGLRVALTAARPHRRGSAFDVVTEATTGGREPVWRSVSTYLHRDRPAAPGPRPRPEQPQPGPVVERLTVPAGIGRRYAAVSGDRNPIHLHPLTARPFGFRRAIAHGMWAKARCLALLAGAEPLPDAFAVSVTFHAPLPLPSRAELRAGPRDAGRAFELRAADAGPVHLRGFLQALTLRS</sequence>
<evidence type="ECO:0000256" key="2">
    <source>
        <dbReference type="SAM" id="MobiDB-lite"/>
    </source>
</evidence>
<comment type="caution">
    <text evidence="4">The sequence shown here is derived from an EMBL/GenBank/DDBJ whole genome shotgun (WGS) entry which is preliminary data.</text>
</comment>
<dbReference type="Gene3D" id="3.10.129.10">
    <property type="entry name" value="Hotdog Thioesterase"/>
    <property type="match status" value="1"/>
</dbReference>
<dbReference type="InterPro" id="IPR002539">
    <property type="entry name" value="MaoC-like_dom"/>
</dbReference>
<reference evidence="5" key="1">
    <citation type="submission" date="2023-07" db="EMBL/GenBank/DDBJ databases">
        <title>30 novel species of actinomycetes from the DSMZ collection.</title>
        <authorList>
            <person name="Nouioui I."/>
        </authorList>
    </citation>
    <scope>NUCLEOTIDE SEQUENCE [LARGE SCALE GENOMIC DNA]</scope>
    <source>
        <strain evidence="5">DSM 44918</strain>
    </source>
</reference>
<evidence type="ECO:0000313" key="4">
    <source>
        <dbReference type="EMBL" id="MDT0317197.1"/>
    </source>
</evidence>
<organism evidence="4 5">
    <name type="scientific">Streptomyces millisiae</name>
    <dbReference type="NCBI Taxonomy" id="3075542"/>
    <lineage>
        <taxon>Bacteria</taxon>
        <taxon>Bacillati</taxon>
        <taxon>Actinomycetota</taxon>
        <taxon>Actinomycetes</taxon>
        <taxon>Kitasatosporales</taxon>
        <taxon>Streptomycetaceae</taxon>
        <taxon>Streptomyces</taxon>
    </lineage>
</organism>
<dbReference type="EMBL" id="JAVREM010000002">
    <property type="protein sequence ID" value="MDT0317197.1"/>
    <property type="molecule type" value="Genomic_DNA"/>
</dbReference>
<evidence type="ECO:0000256" key="1">
    <source>
        <dbReference type="ARBA" id="ARBA00005254"/>
    </source>
</evidence>
<feature type="compositionally biased region" description="Pro residues" evidence="2">
    <location>
        <begin position="148"/>
        <end position="161"/>
    </location>
</feature>
<keyword evidence="5" id="KW-1185">Reference proteome</keyword>
<dbReference type="Proteomes" id="UP001183420">
    <property type="component" value="Unassembled WGS sequence"/>
</dbReference>
<evidence type="ECO:0000259" key="3">
    <source>
        <dbReference type="Pfam" id="PF01575"/>
    </source>
</evidence>
<dbReference type="PANTHER" id="PTHR43841">
    <property type="entry name" value="3-HYDROXYACYL-THIOESTER DEHYDRATASE HTDX-RELATED"/>
    <property type="match status" value="1"/>
</dbReference>
<dbReference type="PANTHER" id="PTHR43841:SF1">
    <property type="entry name" value="3-HYDROXYACYL-THIOESTER DEHYDRATASE X"/>
    <property type="match status" value="1"/>
</dbReference>
<gene>
    <name evidence="4" type="ORF">RNC47_02455</name>
</gene>
<evidence type="ECO:0000313" key="5">
    <source>
        <dbReference type="Proteomes" id="UP001183420"/>
    </source>
</evidence>
<feature type="region of interest" description="Disordered" evidence="2">
    <location>
        <begin position="143"/>
        <end position="164"/>
    </location>
</feature>
<proteinExistence type="inferred from homology"/>
<dbReference type="Pfam" id="PF01575">
    <property type="entry name" value="MaoC_dehydratas"/>
    <property type="match status" value="1"/>
</dbReference>
<comment type="similarity">
    <text evidence="1">Belongs to the enoyl-CoA hydratase/isomerase family.</text>
</comment>
<protein>
    <submittedName>
        <fullName evidence="4">MaoC/PaaZ C-terminal domain-containing protein</fullName>
    </submittedName>
</protein>
<dbReference type="SUPFAM" id="SSF54637">
    <property type="entry name" value="Thioesterase/thiol ester dehydrase-isomerase"/>
    <property type="match status" value="2"/>
</dbReference>
<dbReference type="InterPro" id="IPR029069">
    <property type="entry name" value="HotDog_dom_sf"/>
</dbReference>
<dbReference type="RefSeq" id="WP_311595054.1">
    <property type="nucleotide sequence ID" value="NZ_JAVREM010000002.1"/>
</dbReference>
<name>A0ABU2LHX6_9ACTN</name>
<feature type="domain" description="MaoC-like" evidence="3">
    <location>
        <begin position="175"/>
        <end position="218"/>
    </location>
</feature>
<accession>A0ABU2LHX6</accession>